<dbReference type="NCBIfam" id="NF001033">
    <property type="entry name" value="PRK00114.1"/>
    <property type="match status" value="1"/>
</dbReference>
<dbReference type="InterPro" id="IPR016154">
    <property type="entry name" value="Heat_shock_Hsp33_C"/>
</dbReference>
<dbReference type="PIRSF" id="PIRSF005261">
    <property type="entry name" value="Heat_shock_Hsp33"/>
    <property type="match status" value="1"/>
</dbReference>
<dbReference type="Gene3D" id="3.55.30.10">
    <property type="entry name" value="Hsp33 domain"/>
    <property type="match status" value="1"/>
</dbReference>
<keyword evidence="3 6" id="KW-1015">Disulfide bond</keyword>
<dbReference type="Gene3D" id="3.90.1280.10">
    <property type="entry name" value="HSP33 redox switch-like"/>
    <property type="match status" value="1"/>
</dbReference>
<keyword evidence="8" id="KW-1185">Reference proteome</keyword>
<evidence type="ECO:0000256" key="5">
    <source>
        <dbReference type="ARBA" id="ARBA00023284"/>
    </source>
</evidence>
<dbReference type="InterPro" id="IPR016153">
    <property type="entry name" value="Heat_shock_Hsp33_N"/>
</dbReference>
<dbReference type="EMBL" id="AZHW01000539">
    <property type="protein sequence ID" value="ETW98586.1"/>
    <property type="molecule type" value="Genomic_DNA"/>
</dbReference>
<dbReference type="GO" id="GO:0051082">
    <property type="term" value="F:unfolded protein binding"/>
    <property type="evidence" value="ECO:0007669"/>
    <property type="project" value="UniProtKB-UniRule"/>
</dbReference>
<comment type="function">
    <text evidence="6">Redox regulated molecular chaperone. Protects both thermally unfolding and oxidatively damaged proteins from irreversible aggregation. Plays an important role in the bacterial defense system toward oxidative stress.</text>
</comment>
<organism evidence="7 8">
    <name type="scientific">Entotheonella factor</name>
    <dbReference type="NCBI Taxonomy" id="1429438"/>
    <lineage>
        <taxon>Bacteria</taxon>
        <taxon>Pseudomonadati</taxon>
        <taxon>Nitrospinota/Tectimicrobiota group</taxon>
        <taxon>Candidatus Tectimicrobiota</taxon>
        <taxon>Candidatus Entotheonellia</taxon>
        <taxon>Candidatus Entotheonellales</taxon>
        <taxon>Candidatus Entotheonellaceae</taxon>
        <taxon>Candidatus Entotheonella</taxon>
    </lineage>
</organism>
<dbReference type="PATRIC" id="fig|1429438.4.peg.3537"/>
<keyword evidence="2 6" id="KW-0862">Zinc</keyword>
<feature type="disulfide bond" description="Redox-active" evidence="6">
    <location>
        <begin position="271"/>
        <end position="274"/>
    </location>
</feature>
<comment type="PTM">
    <text evidence="6">Under oxidizing conditions two disulfide bonds are formed involving the reactive cysteines. Under reducing conditions zinc is bound to the reactive cysteines and the protein is inactive.</text>
</comment>
<dbReference type="HAMAP" id="MF_00117">
    <property type="entry name" value="HslO"/>
    <property type="match status" value="1"/>
</dbReference>
<reference evidence="7 8" key="1">
    <citation type="journal article" date="2014" name="Nature">
        <title>An environmental bacterial taxon with a large and distinct metabolic repertoire.</title>
        <authorList>
            <person name="Wilson M.C."/>
            <person name="Mori T."/>
            <person name="Ruckert C."/>
            <person name="Uria A.R."/>
            <person name="Helf M.J."/>
            <person name="Takada K."/>
            <person name="Gernert C."/>
            <person name="Steffens U.A."/>
            <person name="Heycke N."/>
            <person name="Schmitt S."/>
            <person name="Rinke C."/>
            <person name="Helfrich E.J."/>
            <person name="Brachmann A.O."/>
            <person name="Gurgui C."/>
            <person name="Wakimoto T."/>
            <person name="Kracht M."/>
            <person name="Crusemann M."/>
            <person name="Hentschel U."/>
            <person name="Abe I."/>
            <person name="Matsunaga S."/>
            <person name="Kalinowski J."/>
            <person name="Takeyama H."/>
            <person name="Piel J."/>
        </authorList>
    </citation>
    <scope>NUCLEOTIDE SEQUENCE [LARGE SCALE GENOMIC DNA]</scope>
    <source>
        <strain evidence="8">TSY1</strain>
    </source>
</reference>
<dbReference type="AlphaFoldDB" id="W4LMI5"/>
<feature type="disulfide bond" description="Redox-active" evidence="6">
    <location>
        <begin position="238"/>
        <end position="240"/>
    </location>
</feature>
<dbReference type="HOGENOM" id="CLU_054493_1_0_7"/>
<dbReference type="Pfam" id="PF01430">
    <property type="entry name" value="HSP33"/>
    <property type="match status" value="1"/>
</dbReference>
<dbReference type="GO" id="GO:0042026">
    <property type="term" value="P:protein refolding"/>
    <property type="evidence" value="ECO:0007669"/>
    <property type="project" value="TreeGrafter"/>
</dbReference>
<sequence length="295" mass="32172">MDHMVSVVAQGEDIFGVAAVTTNIVEQARERHGTDPVVATALGRLMTGALLMSTTLKEPEHRIVLQIKSRGPVQRLVVEADGAARVRGYPEVPVVDTVSVPSRGVKLDVGGMVGPGVLHVVKEVGLNEPITGTIALVSGEIGEDLATYLLQSEQIPSAVSLGVFAHPGKMISEAGGFLIQFHATLEEDVIEHVERSLANTPSVTEMIQEGCQPLDMLQRALGGMAMNVVRTVTPQWYCPCSRDRVMEMLIAMGEEELRQLMEEEEVTRITCDYCVTEYLFQRSELQALLYEAKTD</sequence>
<dbReference type="PANTHER" id="PTHR30111:SF1">
    <property type="entry name" value="33 KDA CHAPERONIN"/>
    <property type="match status" value="1"/>
</dbReference>
<accession>W4LMI5</accession>
<dbReference type="CDD" id="cd00498">
    <property type="entry name" value="Hsp33"/>
    <property type="match status" value="1"/>
</dbReference>
<evidence type="ECO:0000313" key="7">
    <source>
        <dbReference type="EMBL" id="ETW98586.1"/>
    </source>
</evidence>
<gene>
    <name evidence="6" type="primary">hslO</name>
    <name evidence="7" type="ORF">ETSY1_18090</name>
</gene>
<evidence type="ECO:0000256" key="3">
    <source>
        <dbReference type="ARBA" id="ARBA00023157"/>
    </source>
</evidence>
<evidence type="ECO:0000256" key="1">
    <source>
        <dbReference type="ARBA" id="ARBA00022490"/>
    </source>
</evidence>
<dbReference type="SUPFAM" id="SSF118352">
    <property type="entry name" value="HSP33 redox switch-like"/>
    <property type="match status" value="1"/>
</dbReference>
<keyword evidence="4 6" id="KW-0143">Chaperone</keyword>
<comment type="caution">
    <text evidence="7">The sequence shown here is derived from an EMBL/GenBank/DDBJ whole genome shotgun (WGS) entry which is preliminary data.</text>
</comment>
<dbReference type="Proteomes" id="UP000019141">
    <property type="component" value="Unassembled WGS sequence"/>
</dbReference>
<keyword evidence="5 6" id="KW-0676">Redox-active center</keyword>
<evidence type="ECO:0000313" key="8">
    <source>
        <dbReference type="Proteomes" id="UP000019141"/>
    </source>
</evidence>
<dbReference type="GO" id="GO:0005737">
    <property type="term" value="C:cytoplasm"/>
    <property type="evidence" value="ECO:0007669"/>
    <property type="project" value="UniProtKB-SubCell"/>
</dbReference>
<evidence type="ECO:0000256" key="4">
    <source>
        <dbReference type="ARBA" id="ARBA00023186"/>
    </source>
</evidence>
<dbReference type="InterPro" id="IPR000397">
    <property type="entry name" value="Heat_shock_Hsp33"/>
</dbReference>
<dbReference type="PANTHER" id="PTHR30111">
    <property type="entry name" value="33 KDA CHAPERONIN"/>
    <property type="match status" value="1"/>
</dbReference>
<protein>
    <recommendedName>
        <fullName evidence="6">33 kDa chaperonin</fullName>
    </recommendedName>
    <alternativeName>
        <fullName evidence="6">Heat shock protein 33 homolog</fullName>
        <shortName evidence="6">HSP33</shortName>
    </alternativeName>
</protein>
<comment type="subcellular location">
    <subcellularLocation>
        <location evidence="6">Cytoplasm</location>
    </subcellularLocation>
</comment>
<dbReference type="GO" id="GO:0044183">
    <property type="term" value="F:protein folding chaperone"/>
    <property type="evidence" value="ECO:0007669"/>
    <property type="project" value="TreeGrafter"/>
</dbReference>
<evidence type="ECO:0000256" key="6">
    <source>
        <dbReference type="HAMAP-Rule" id="MF_00117"/>
    </source>
</evidence>
<dbReference type="SUPFAM" id="SSF64397">
    <property type="entry name" value="Hsp33 domain"/>
    <property type="match status" value="1"/>
</dbReference>
<evidence type="ECO:0000256" key="2">
    <source>
        <dbReference type="ARBA" id="ARBA00022833"/>
    </source>
</evidence>
<comment type="similarity">
    <text evidence="6">Belongs to the HSP33 family.</text>
</comment>
<proteinExistence type="inferred from homology"/>
<keyword evidence="1 6" id="KW-0963">Cytoplasm</keyword>
<name>W4LMI5_ENTF1</name>